<keyword evidence="6" id="KW-0413">Isomerase</keyword>
<evidence type="ECO:0000256" key="2">
    <source>
        <dbReference type="ARBA" id="ARBA00010231"/>
    </source>
</evidence>
<feature type="domain" description="Alpha-D-phosphohexomutase alpha/beta/alpha" evidence="8">
    <location>
        <begin position="5"/>
        <end position="135"/>
    </location>
</feature>
<dbReference type="PANTHER" id="PTHR43771:SF2">
    <property type="entry name" value="PHOSPHOMANNOMUTASE_PHOSPHOGLUCOMUTASE"/>
    <property type="match status" value="1"/>
</dbReference>
<dbReference type="AlphaFoldDB" id="A0A1L9BJV0"/>
<accession>A0A1L9BJV0</accession>
<gene>
    <name evidence="11" type="ORF">BON30_05000</name>
</gene>
<dbReference type="Pfam" id="PF02880">
    <property type="entry name" value="PGM_PMM_III"/>
    <property type="match status" value="1"/>
</dbReference>
<evidence type="ECO:0000259" key="7">
    <source>
        <dbReference type="Pfam" id="PF00408"/>
    </source>
</evidence>
<evidence type="ECO:0000256" key="1">
    <source>
        <dbReference type="ARBA" id="ARBA00001946"/>
    </source>
</evidence>
<dbReference type="Proteomes" id="UP000182229">
    <property type="component" value="Unassembled WGS sequence"/>
</dbReference>
<evidence type="ECO:0000313" key="12">
    <source>
        <dbReference type="Proteomes" id="UP000182229"/>
    </source>
</evidence>
<dbReference type="SUPFAM" id="SSF55957">
    <property type="entry name" value="Phosphoglucomutase, C-terminal domain"/>
    <property type="match status" value="1"/>
</dbReference>
<evidence type="ECO:0000256" key="3">
    <source>
        <dbReference type="ARBA" id="ARBA00022553"/>
    </source>
</evidence>
<evidence type="ECO:0000256" key="6">
    <source>
        <dbReference type="ARBA" id="ARBA00023235"/>
    </source>
</evidence>
<dbReference type="Pfam" id="PF00408">
    <property type="entry name" value="PGM_PMM_IV"/>
    <property type="match status" value="1"/>
</dbReference>
<dbReference type="Gene3D" id="3.40.120.10">
    <property type="entry name" value="Alpha-D-Glucose-1,6-Bisphosphate, subunit A, domain 3"/>
    <property type="match status" value="3"/>
</dbReference>
<dbReference type="CDD" id="cd03089">
    <property type="entry name" value="PMM_PGM"/>
    <property type="match status" value="1"/>
</dbReference>
<dbReference type="InterPro" id="IPR016055">
    <property type="entry name" value="A-D-PHexomutase_a/b/a-I/II/III"/>
</dbReference>
<keyword evidence="12" id="KW-1185">Reference proteome</keyword>
<dbReference type="OrthoDB" id="9806956at2"/>
<dbReference type="Gene3D" id="3.30.310.50">
    <property type="entry name" value="Alpha-D-phosphohexomutase, C-terminal domain"/>
    <property type="match status" value="1"/>
</dbReference>
<evidence type="ECO:0000259" key="8">
    <source>
        <dbReference type="Pfam" id="PF02878"/>
    </source>
</evidence>
<sequence length="456" mass="50429">MNAHIFREYDIRGLVGKDLTPEVVELLGQGLGTVVRRKGGRSVVVGRDCRESSTTFRDALCRGLTSTGLNVFDVGVVPTPLTYFAANTLPVDGLAMITGSHNPPEYNGFKIGAGKTTFHGPEIQALRKLIEERDFECAELPGTVSPYDIVTPYNHFIRQTVKVGRKGMKIVIDAGNGTGGAVAVPLFESMGFEVVPLFCDMDARFPNHHPDPTVVENMQDLIAAVKREKAEVGIAYDGDSDRIGVVDDQGNILWGDQLMILFSRYVLKASPGAAIVGEVKCSYTLYDDIAKNGGKAVMWKAGHSLIKAKMKEEHAELAGEMSGHIFFKNRYFGFDDAVYSSARLLEILTHEKQTLSELLADVPRTYASPELRVDTREEKKFEIVRRATEWLRKAGHALVDVDGVRVTFSDGWGLIRASNTQPILVLRFEARTPERLEEIRQLIEGTVEKMQREVGA</sequence>
<dbReference type="GO" id="GO:0046872">
    <property type="term" value="F:metal ion binding"/>
    <property type="evidence" value="ECO:0007669"/>
    <property type="project" value="UniProtKB-KW"/>
</dbReference>
<keyword evidence="3" id="KW-0597">Phosphoprotein</keyword>
<feature type="domain" description="Alpha-D-phosphohexomutase alpha/beta/alpha" evidence="9">
    <location>
        <begin position="152"/>
        <end position="250"/>
    </location>
</feature>
<evidence type="ECO:0000313" key="11">
    <source>
        <dbReference type="EMBL" id="OJH42550.1"/>
    </source>
</evidence>
<dbReference type="RefSeq" id="WP_071896645.1">
    <property type="nucleotide sequence ID" value="NZ_MPIN01000001.1"/>
</dbReference>
<keyword evidence="4" id="KW-0479">Metal-binding</keyword>
<evidence type="ECO:0000259" key="9">
    <source>
        <dbReference type="Pfam" id="PF02879"/>
    </source>
</evidence>
<name>A0A1L9BJV0_9BACT</name>
<dbReference type="InterPro" id="IPR005846">
    <property type="entry name" value="A-D-PHexomutase_a/b/a-III"/>
</dbReference>
<dbReference type="SUPFAM" id="SSF53738">
    <property type="entry name" value="Phosphoglucomutase, first 3 domains"/>
    <property type="match status" value="3"/>
</dbReference>
<comment type="caution">
    <text evidence="11">The sequence shown here is derived from an EMBL/GenBank/DDBJ whole genome shotgun (WGS) entry which is preliminary data.</text>
</comment>
<evidence type="ECO:0000259" key="10">
    <source>
        <dbReference type="Pfam" id="PF02880"/>
    </source>
</evidence>
<dbReference type="InterPro" id="IPR036900">
    <property type="entry name" value="A-D-PHexomutase_C_sf"/>
</dbReference>
<protein>
    <submittedName>
        <fullName evidence="11">Phosphomannomutase</fullName>
    </submittedName>
</protein>
<dbReference type="InterPro" id="IPR005843">
    <property type="entry name" value="A-D-PHexomutase_C"/>
</dbReference>
<proteinExistence type="inferred from homology"/>
<dbReference type="InterPro" id="IPR005845">
    <property type="entry name" value="A-D-PHexomutase_a/b/a-II"/>
</dbReference>
<keyword evidence="5" id="KW-0460">Magnesium</keyword>
<evidence type="ECO:0000256" key="5">
    <source>
        <dbReference type="ARBA" id="ARBA00022842"/>
    </source>
</evidence>
<dbReference type="EMBL" id="MPIN01000001">
    <property type="protein sequence ID" value="OJH42550.1"/>
    <property type="molecule type" value="Genomic_DNA"/>
</dbReference>
<dbReference type="InterPro" id="IPR005844">
    <property type="entry name" value="A-D-PHexomutase_a/b/a-I"/>
</dbReference>
<feature type="domain" description="Alpha-D-phosphohexomutase C-terminal" evidence="7">
    <location>
        <begin position="390"/>
        <end position="442"/>
    </location>
</feature>
<dbReference type="STRING" id="83449.BON30_05000"/>
<comment type="similarity">
    <text evidence="2">Belongs to the phosphohexose mutase family.</text>
</comment>
<dbReference type="InterPro" id="IPR005841">
    <property type="entry name" value="Alpha-D-phosphohexomutase_SF"/>
</dbReference>
<reference evidence="11 12" key="2">
    <citation type="submission" date="2016-12" db="EMBL/GenBank/DDBJ databases">
        <title>Draft Genome Sequence of Cystobacter ferrugineus Strain Cbfe23.</title>
        <authorList>
            <person name="Akbar S."/>
            <person name="Dowd S.E."/>
            <person name="Stevens D.C."/>
        </authorList>
    </citation>
    <scope>NUCLEOTIDE SEQUENCE [LARGE SCALE GENOMIC DNA]</scope>
    <source>
        <strain evidence="11 12">Cbfe23</strain>
    </source>
</reference>
<dbReference type="PRINTS" id="PR00509">
    <property type="entry name" value="PGMPMM"/>
</dbReference>
<dbReference type="GO" id="GO:0005975">
    <property type="term" value="P:carbohydrate metabolic process"/>
    <property type="evidence" value="ECO:0007669"/>
    <property type="project" value="InterPro"/>
</dbReference>
<dbReference type="PANTHER" id="PTHR43771">
    <property type="entry name" value="PHOSPHOMANNOMUTASE"/>
    <property type="match status" value="1"/>
</dbReference>
<evidence type="ECO:0000256" key="4">
    <source>
        <dbReference type="ARBA" id="ARBA00022723"/>
    </source>
</evidence>
<feature type="domain" description="Alpha-D-phosphohexomutase alpha/beta/alpha" evidence="10">
    <location>
        <begin position="254"/>
        <end position="366"/>
    </location>
</feature>
<dbReference type="Pfam" id="PF02879">
    <property type="entry name" value="PGM_PMM_II"/>
    <property type="match status" value="1"/>
</dbReference>
<comment type="cofactor">
    <cofactor evidence="1">
        <name>Mg(2+)</name>
        <dbReference type="ChEBI" id="CHEBI:18420"/>
    </cofactor>
</comment>
<dbReference type="GO" id="GO:0016868">
    <property type="term" value="F:intramolecular phosphotransferase activity"/>
    <property type="evidence" value="ECO:0007669"/>
    <property type="project" value="InterPro"/>
</dbReference>
<organism evidence="11 12">
    <name type="scientific">Cystobacter ferrugineus</name>
    <dbReference type="NCBI Taxonomy" id="83449"/>
    <lineage>
        <taxon>Bacteria</taxon>
        <taxon>Pseudomonadati</taxon>
        <taxon>Myxococcota</taxon>
        <taxon>Myxococcia</taxon>
        <taxon>Myxococcales</taxon>
        <taxon>Cystobacterineae</taxon>
        <taxon>Archangiaceae</taxon>
        <taxon>Cystobacter</taxon>
    </lineage>
</organism>
<dbReference type="Pfam" id="PF02878">
    <property type="entry name" value="PGM_PMM_I"/>
    <property type="match status" value="1"/>
</dbReference>
<reference evidence="12" key="1">
    <citation type="submission" date="2016-11" db="EMBL/GenBank/DDBJ databases">
        <authorList>
            <person name="Shukria A."/>
            <person name="Stevens D.C."/>
        </authorList>
    </citation>
    <scope>NUCLEOTIDE SEQUENCE [LARGE SCALE GENOMIC DNA]</scope>
    <source>
        <strain evidence="12">Cbfe23</strain>
    </source>
</reference>